<evidence type="ECO:0000256" key="2">
    <source>
        <dbReference type="SAM" id="Phobius"/>
    </source>
</evidence>
<keyword evidence="2" id="KW-0812">Transmembrane</keyword>
<dbReference type="EMBL" id="KQ965741">
    <property type="protein sequence ID" value="KXS18678.1"/>
    <property type="molecule type" value="Genomic_DNA"/>
</dbReference>
<dbReference type="AlphaFoldDB" id="A0A139APN2"/>
<reference evidence="3 4" key="1">
    <citation type="journal article" date="2015" name="Genome Biol. Evol.">
        <title>Phylogenomic analyses indicate that early fungi evolved digesting cell walls of algal ancestors of land plants.</title>
        <authorList>
            <person name="Chang Y."/>
            <person name="Wang S."/>
            <person name="Sekimoto S."/>
            <person name="Aerts A.L."/>
            <person name="Choi C."/>
            <person name="Clum A."/>
            <person name="LaButti K.M."/>
            <person name="Lindquist E.A."/>
            <person name="Yee Ngan C."/>
            <person name="Ohm R.A."/>
            <person name="Salamov A.A."/>
            <person name="Grigoriev I.V."/>
            <person name="Spatafora J.W."/>
            <person name="Berbee M.L."/>
        </authorList>
    </citation>
    <scope>NUCLEOTIDE SEQUENCE [LARGE SCALE GENOMIC DNA]</scope>
    <source>
        <strain evidence="3 4">JEL478</strain>
    </source>
</reference>
<keyword evidence="4" id="KW-1185">Reference proteome</keyword>
<accession>A0A139APN2</accession>
<dbReference type="PRINTS" id="PR01217">
    <property type="entry name" value="PRICHEXTENSN"/>
</dbReference>
<evidence type="ECO:0000313" key="4">
    <source>
        <dbReference type="Proteomes" id="UP000070544"/>
    </source>
</evidence>
<organism evidence="3 4">
    <name type="scientific">Gonapodya prolifera (strain JEL478)</name>
    <name type="common">Monoblepharis prolifera</name>
    <dbReference type="NCBI Taxonomy" id="1344416"/>
    <lineage>
        <taxon>Eukaryota</taxon>
        <taxon>Fungi</taxon>
        <taxon>Fungi incertae sedis</taxon>
        <taxon>Chytridiomycota</taxon>
        <taxon>Chytridiomycota incertae sedis</taxon>
        <taxon>Monoblepharidomycetes</taxon>
        <taxon>Monoblepharidales</taxon>
        <taxon>Gonapodyaceae</taxon>
        <taxon>Gonapodya</taxon>
    </lineage>
</organism>
<keyword evidence="2" id="KW-0472">Membrane</keyword>
<name>A0A139APN2_GONPJ</name>
<feature type="compositionally biased region" description="Pro residues" evidence="1">
    <location>
        <begin position="86"/>
        <end position="139"/>
    </location>
</feature>
<keyword evidence="2" id="KW-1133">Transmembrane helix</keyword>
<dbReference type="Proteomes" id="UP000070544">
    <property type="component" value="Unassembled WGS sequence"/>
</dbReference>
<feature type="compositionally biased region" description="Low complexity" evidence="1">
    <location>
        <begin position="140"/>
        <end position="160"/>
    </location>
</feature>
<feature type="compositionally biased region" description="Pro residues" evidence="1">
    <location>
        <begin position="179"/>
        <end position="192"/>
    </location>
</feature>
<proteinExistence type="predicted"/>
<feature type="region of interest" description="Disordered" evidence="1">
    <location>
        <begin position="84"/>
        <end position="192"/>
    </location>
</feature>
<protein>
    <submittedName>
        <fullName evidence="3">Uncharacterized protein</fullName>
    </submittedName>
</protein>
<evidence type="ECO:0000313" key="3">
    <source>
        <dbReference type="EMBL" id="KXS18678.1"/>
    </source>
</evidence>
<feature type="transmembrane region" description="Helical" evidence="2">
    <location>
        <begin position="12"/>
        <end position="36"/>
    </location>
</feature>
<dbReference type="OMA" id="YREEWAE"/>
<dbReference type="STRING" id="1344416.A0A139APN2"/>
<sequence length="226" mass="22583">MLRGKNLPHVGVLTPILSPLLVLAVSTYLIVAPVLATHFDLVSRQSNPCAGFSAAEAKFCGQDTLAGSSTKPAKTSTVLLTASNVAPPPTFPTGPSVPPPPAPPRPPPPPPSRPPPTPPPPSPPSPPPPPPPTPSPPSPTLATPQVPVASTAVGASTTSSPTPPIDTTPTDFGTNKATPAPPEPLPTTPVPAPVRTAGALDSKVQTGWAAVAGVAVVLMLVRGMGL</sequence>
<evidence type="ECO:0000256" key="1">
    <source>
        <dbReference type="SAM" id="MobiDB-lite"/>
    </source>
</evidence>
<gene>
    <name evidence="3" type="ORF">M427DRAFT_29577</name>
</gene>